<dbReference type="AlphaFoldDB" id="A0A7X5V0W6"/>
<proteinExistence type="predicted"/>
<feature type="region of interest" description="Disordered" evidence="1">
    <location>
        <begin position="235"/>
        <end position="254"/>
    </location>
</feature>
<name>A0A7X5V0W6_9SPHN</name>
<feature type="signal peptide" evidence="2">
    <location>
        <begin position="1"/>
        <end position="21"/>
    </location>
</feature>
<sequence length="254" mass="27218">MMRPSFLAAFLLFAGSGAVQAQTVPQPAPAAPALGPVDPARLAVADRLVAKLLPAGIYKQLFDKSFNAMMDKIVGQVGEMPVAKLAQMGGVTEAQAQALGAVKMREIMEIYDPAWRERQRRTMQVITAGMGDIMTRVEPKARVALARAYAREFSGAELEDLDRYFATPAGAHYASRALLIAMGPDMMEAMNAIMPELTDAMPGLVRKAQAATADLPAVRTKGDLSPAERKKLAELFGVDPETLEDHASSSTGTE</sequence>
<evidence type="ECO:0000313" key="3">
    <source>
        <dbReference type="EMBL" id="NIJ65856.1"/>
    </source>
</evidence>
<evidence type="ECO:0000256" key="2">
    <source>
        <dbReference type="SAM" id="SignalP"/>
    </source>
</evidence>
<evidence type="ECO:0000313" key="4">
    <source>
        <dbReference type="Proteomes" id="UP000564677"/>
    </source>
</evidence>
<accession>A0A7X5V0W6</accession>
<evidence type="ECO:0008006" key="5">
    <source>
        <dbReference type="Google" id="ProtNLM"/>
    </source>
</evidence>
<evidence type="ECO:0000256" key="1">
    <source>
        <dbReference type="SAM" id="MobiDB-lite"/>
    </source>
</evidence>
<keyword evidence="4" id="KW-1185">Reference proteome</keyword>
<reference evidence="3 4" key="1">
    <citation type="submission" date="2020-03" db="EMBL/GenBank/DDBJ databases">
        <title>Genomic Encyclopedia of Type Strains, Phase IV (KMG-IV): sequencing the most valuable type-strain genomes for metagenomic binning, comparative biology and taxonomic classification.</title>
        <authorList>
            <person name="Goeker M."/>
        </authorList>
    </citation>
    <scope>NUCLEOTIDE SEQUENCE [LARGE SCALE GENOMIC DNA]</scope>
    <source>
        <strain evidence="3 4">DSM 4733</strain>
    </source>
</reference>
<protein>
    <recommendedName>
        <fullName evidence="5">DUF2059 domain-containing protein</fullName>
    </recommendedName>
</protein>
<feature type="chain" id="PRO_5031541649" description="DUF2059 domain-containing protein" evidence="2">
    <location>
        <begin position="22"/>
        <end position="254"/>
    </location>
</feature>
<gene>
    <name evidence="3" type="ORF">FHR20_002818</name>
</gene>
<comment type="caution">
    <text evidence="3">The sequence shown here is derived from an EMBL/GenBank/DDBJ whole genome shotgun (WGS) entry which is preliminary data.</text>
</comment>
<dbReference type="EMBL" id="JAASQV010000002">
    <property type="protein sequence ID" value="NIJ65856.1"/>
    <property type="molecule type" value="Genomic_DNA"/>
</dbReference>
<keyword evidence="2" id="KW-0732">Signal</keyword>
<organism evidence="3 4">
    <name type="scientific">Sphingomonas leidyi</name>
    <dbReference type="NCBI Taxonomy" id="68569"/>
    <lineage>
        <taxon>Bacteria</taxon>
        <taxon>Pseudomonadati</taxon>
        <taxon>Pseudomonadota</taxon>
        <taxon>Alphaproteobacteria</taxon>
        <taxon>Sphingomonadales</taxon>
        <taxon>Sphingomonadaceae</taxon>
        <taxon>Sphingomonas</taxon>
    </lineage>
</organism>
<dbReference type="Proteomes" id="UP000564677">
    <property type="component" value="Unassembled WGS sequence"/>
</dbReference>